<proteinExistence type="predicted"/>
<dbReference type="InterPro" id="IPR016181">
    <property type="entry name" value="Acyl_CoA_acyltransferase"/>
</dbReference>
<reference evidence="2 3" key="1">
    <citation type="submission" date="2020-01" db="EMBL/GenBank/DDBJ databases">
        <title>Insect and environment-associated Actinomycetes.</title>
        <authorList>
            <person name="Currrie C."/>
            <person name="Chevrette M."/>
            <person name="Carlson C."/>
            <person name="Stubbendieck R."/>
            <person name="Wendt-Pienkowski E."/>
        </authorList>
    </citation>
    <scope>NUCLEOTIDE SEQUENCE [LARGE SCALE GENOMIC DNA]</scope>
    <source>
        <strain evidence="2 3">SID8189</strain>
    </source>
</reference>
<evidence type="ECO:0000313" key="3">
    <source>
        <dbReference type="Proteomes" id="UP000471745"/>
    </source>
</evidence>
<dbReference type="EMBL" id="JAAGNA010000348">
    <property type="protein sequence ID" value="NEC48920.1"/>
    <property type="molecule type" value="Genomic_DNA"/>
</dbReference>
<dbReference type="AlphaFoldDB" id="A0A9X5HBR8"/>
<protein>
    <submittedName>
        <fullName evidence="2">GNAT family N-acetyltransferase</fullName>
    </submittedName>
</protein>
<comment type="caution">
    <text evidence="2">The sequence shown here is derived from an EMBL/GenBank/DDBJ whole genome shotgun (WGS) entry which is preliminary data.</text>
</comment>
<dbReference type="Proteomes" id="UP000471745">
    <property type="component" value="Unassembled WGS sequence"/>
</dbReference>
<accession>A0A9X5HBR8</accession>
<feature type="domain" description="N-acetyltransferase" evidence="1">
    <location>
        <begin position="20"/>
        <end position="183"/>
    </location>
</feature>
<keyword evidence="3" id="KW-1185">Reference proteome</keyword>
<sequence length="190" mass="20177">MSTGVRVHRDAGVLTHAESLRAAYVDAFSAPPWREDEARAAEFVSRLSADVRRPGFTAAIAVRDGEVVGFATAWTTPALFPTDRCCPQVAAGLGGDRTADWLCGAREVDGLAVRPTAHGTGLADRLLDAVTADAPDGRAWLLTSVRNGRAMAFHRRRGWTQATHPSPGGKGIVVFLGPHHPARSLAPLPL</sequence>
<organism evidence="2 3">
    <name type="scientific">Actinospica acidiphila</name>
    <dbReference type="NCBI Taxonomy" id="304899"/>
    <lineage>
        <taxon>Bacteria</taxon>
        <taxon>Bacillati</taxon>
        <taxon>Actinomycetota</taxon>
        <taxon>Actinomycetes</taxon>
        <taxon>Catenulisporales</taxon>
        <taxon>Actinospicaceae</taxon>
        <taxon>Actinospica</taxon>
    </lineage>
</organism>
<name>A0A9X5HBR8_9ACTN</name>
<dbReference type="GO" id="GO:0016747">
    <property type="term" value="F:acyltransferase activity, transferring groups other than amino-acyl groups"/>
    <property type="evidence" value="ECO:0007669"/>
    <property type="project" value="InterPro"/>
</dbReference>
<evidence type="ECO:0000313" key="2">
    <source>
        <dbReference type="EMBL" id="NEC48920.1"/>
    </source>
</evidence>
<dbReference type="InterPro" id="IPR000182">
    <property type="entry name" value="GNAT_dom"/>
</dbReference>
<evidence type="ECO:0000259" key="1">
    <source>
        <dbReference type="PROSITE" id="PS51186"/>
    </source>
</evidence>
<dbReference type="SUPFAM" id="SSF55729">
    <property type="entry name" value="Acyl-CoA N-acyltransferases (Nat)"/>
    <property type="match status" value="1"/>
</dbReference>
<dbReference type="RefSeq" id="WP_163087876.1">
    <property type="nucleotide sequence ID" value="NZ_JAAGNA010000348.1"/>
</dbReference>
<dbReference type="PROSITE" id="PS51186">
    <property type="entry name" value="GNAT"/>
    <property type="match status" value="1"/>
</dbReference>
<dbReference type="Pfam" id="PF00583">
    <property type="entry name" value="Acetyltransf_1"/>
    <property type="match status" value="1"/>
</dbReference>
<dbReference type="Gene3D" id="3.40.630.30">
    <property type="match status" value="1"/>
</dbReference>
<gene>
    <name evidence="2" type="ORF">G3I18_10080</name>
</gene>